<dbReference type="GO" id="GO:0048038">
    <property type="term" value="F:quinone binding"/>
    <property type="evidence" value="ECO:0007669"/>
    <property type="project" value="UniProtKB-KW"/>
</dbReference>
<evidence type="ECO:0000256" key="4">
    <source>
        <dbReference type="ARBA" id="ARBA00022475"/>
    </source>
</evidence>
<name>A0A6J7HBN4_9ZZZZ</name>
<comment type="subcellular location">
    <subcellularLocation>
        <location evidence="1">Membrane</location>
    </subcellularLocation>
</comment>
<keyword evidence="9" id="KW-0520">NAD</keyword>
<evidence type="ECO:0000256" key="8">
    <source>
        <dbReference type="ARBA" id="ARBA00022989"/>
    </source>
</evidence>
<evidence type="ECO:0000256" key="1">
    <source>
        <dbReference type="ARBA" id="ARBA00004370"/>
    </source>
</evidence>
<feature type="transmembrane region" description="Helical" evidence="11">
    <location>
        <begin position="6"/>
        <end position="28"/>
    </location>
</feature>
<dbReference type="EMBL" id="CAFBPQ010000059">
    <property type="protein sequence ID" value="CAB5031236.1"/>
    <property type="molecule type" value="Genomic_DNA"/>
</dbReference>
<evidence type="ECO:0000313" key="15">
    <source>
        <dbReference type="EMBL" id="CAB5031236.1"/>
    </source>
</evidence>
<accession>A0A6J7HBN4</accession>
<dbReference type="EMBL" id="CAFBMM010000081">
    <property type="protein sequence ID" value="CAB4913925.1"/>
    <property type="molecule type" value="Genomic_DNA"/>
</dbReference>
<evidence type="ECO:0000313" key="12">
    <source>
        <dbReference type="EMBL" id="CAB4730025.1"/>
    </source>
</evidence>
<evidence type="ECO:0000256" key="11">
    <source>
        <dbReference type="SAM" id="Phobius"/>
    </source>
</evidence>
<dbReference type="GO" id="GO:0030964">
    <property type="term" value="C:NADH dehydrogenase complex"/>
    <property type="evidence" value="ECO:0007669"/>
    <property type="project" value="TreeGrafter"/>
</dbReference>
<protein>
    <submittedName>
        <fullName evidence="13">Unannotated protein</fullName>
    </submittedName>
</protein>
<dbReference type="Gene3D" id="1.20.58.1610">
    <property type="entry name" value="NADH:ubiquinone/plastoquinone oxidoreductase, chain 3"/>
    <property type="match status" value="1"/>
</dbReference>
<keyword evidence="10 11" id="KW-0472">Membrane</keyword>
<dbReference type="Pfam" id="PF00507">
    <property type="entry name" value="Oxidored_q4"/>
    <property type="match status" value="1"/>
</dbReference>
<evidence type="ECO:0000256" key="10">
    <source>
        <dbReference type="ARBA" id="ARBA00023136"/>
    </source>
</evidence>
<feature type="transmembrane region" description="Helical" evidence="11">
    <location>
        <begin position="86"/>
        <end position="109"/>
    </location>
</feature>
<keyword evidence="8 11" id="KW-1133">Transmembrane helix</keyword>
<dbReference type="InterPro" id="IPR038430">
    <property type="entry name" value="NDAH_ubi_oxred_su3_sf"/>
</dbReference>
<feature type="transmembrane region" description="Helical" evidence="11">
    <location>
        <begin position="59"/>
        <end position="80"/>
    </location>
</feature>
<dbReference type="PANTHER" id="PTHR11058">
    <property type="entry name" value="NADH-UBIQUINONE OXIDOREDUCTASE CHAIN 3"/>
    <property type="match status" value="1"/>
</dbReference>
<dbReference type="EMBL" id="CAEZYK010000080">
    <property type="protein sequence ID" value="CAB4730025.1"/>
    <property type="molecule type" value="Genomic_DNA"/>
</dbReference>
<proteinExistence type="inferred from homology"/>
<dbReference type="InterPro" id="IPR000440">
    <property type="entry name" value="NADH_UbQ/plastoQ_OxRdtase_su3"/>
</dbReference>
<evidence type="ECO:0000256" key="9">
    <source>
        <dbReference type="ARBA" id="ARBA00023027"/>
    </source>
</evidence>
<keyword evidence="3" id="KW-0813">Transport</keyword>
<evidence type="ECO:0000256" key="5">
    <source>
        <dbReference type="ARBA" id="ARBA00022692"/>
    </source>
</evidence>
<keyword evidence="4" id="KW-1003">Cell membrane</keyword>
<gene>
    <name evidence="12" type="ORF">UFOPK2683_01224</name>
    <name evidence="13" type="ORF">UFOPK3605_01300</name>
    <name evidence="14" type="ORF">UFOPK3897_00826</name>
    <name evidence="15" type="ORF">UFOPK4121_01395</name>
</gene>
<evidence type="ECO:0000313" key="14">
    <source>
        <dbReference type="EMBL" id="CAB4976245.1"/>
    </source>
</evidence>
<keyword evidence="7" id="KW-1278">Translocase</keyword>
<keyword evidence="5 11" id="KW-0812">Transmembrane</keyword>
<evidence type="ECO:0000313" key="13">
    <source>
        <dbReference type="EMBL" id="CAB4913925.1"/>
    </source>
</evidence>
<keyword evidence="6" id="KW-0874">Quinone</keyword>
<dbReference type="EMBL" id="CAFBOF010000014">
    <property type="protein sequence ID" value="CAB4976245.1"/>
    <property type="molecule type" value="Genomic_DNA"/>
</dbReference>
<dbReference type="PANTHER" id="PTHR11058:SF22">
    <property type="entry name" value="NADH-QUINONE OXIDOREDUCTASE SUBUNIT A"/>
    <property type="match status" value="1"/>
</dbReference>
<evidence type="ECO:0000256" key="3">
    <source>
        <dbReference type="ARBA" id="ARBA00022448"/>
    </source>
</evidence>
<organism evidence="13">
    <name type="scientific">freshwater metagenome</name>
    <dbReference type="NCBI Taxonomy" id="449393"/>
    <lineage>
        <taxon>unclassified sequences</taxon>
        <taxon>metagenomes</taxon>
        <taxon>ecological metagenomes</taxon>
    </lineage>
</organism>
<evidence type="ECO:0000256" key="7">
    <source>
        <dbReference type="ARBA" id="ARBA00022967"/>
    </source>
</evidence>
<comment type="similarity">
    <text evidence="2">Belongs to the complex I subunit 3 family.</text>
</comment>
<evidence type="ECO:0000256" key="2">
    <source>
        <dbReference type="ARBA" id="ARBA00008472"/>
    </source>
</evidence>
<sequence>MNQYLPILAMIILVILFAGLSFVASKLLGPRRPTSAKQAAYECGIVPEVEPVERFPVKFYLIAMAFIVLDVEIIFLYPLTTILRPLGAYGLFAAGTFLLVLLVPFGYLLSTGALAWGSVQQVMERVSGSVLRATGKIGRDGLDPEVTQEAA</sequence>
<dbReference type="AlphaFoldDB" id="A0A6J7HBN4"/>
<reference evidence="13" key="1">
    <citation type="submission" date="2020-05" db="EMBL/GenBank/DDBJ databases">
        <authorList>
            <person name="Chiriac C."/>
            <person name="Salcher M."/>
            <person name="Ghai R."/>
            <person name="Kavagutti S V."/>
        </authorList>
    </citation>
    <scope>NUCLEOTIDE SEQUENCE</scope>
</reference>
<dbReference type="GO" id="GO:0008137">
    <property type="term" value="F:NADH dehydrogenase (ubiquinone) activity"/>
    <property type="evidence" value="ECO:0007669"/>
    <property type="project" value="InterPro"/>
</dbReference>
<evidence type="ECO:0000256" key="6">
    <source>
        <dbReference type="ARBA" id="ARBA00022719"/>
    </source>
</evidence>